<evidence type="ECO:0000313" key="15">
    <source>
        <dbReference type="EMBL" id="RMA97541.1"/>
    </source>
</evidence>
<protein>
    <submittedName>
        <fullName evidence="15">Zn-dependent protease</fullName>
    </submittedName>
</protein>
<organism evidence="15 16">
    <name type="scientific">Hydrogenothermus marinus</name>
    <dbReference type="NCBI Taxonomy" id="133270"/>
    <lineage>
        <taxon>Bacteria</taxon>
        <taxon>Pseudomonadati</taxon>
        <taxon>Aquificota</taxon>
        <taxon>Aquificia</taxon>
        <taxon>Aquificales</taxon>
        <taxon>Hydrogenothermaceae</taxon>
        <taxon>Hydrogenothermus</taxon>
    </lineage>
</organism>
<evidence type="ECO:0000313" key="16">
    <source>
        <dbReference type="Proteomes" id="UP000280842"/>
    </source>
</evidence>
<dbReference type="Pfam" id="PF02163">
    <property type="entry name" value="Peptidase_M50"/>
    <property type="match status" value="1"/>
</dbReference>
<evidence type="ECO:0000256" key="13">
    <source>
        <dbReference type="SAM" id="Phobius"/>
    </source>
</evidence>
<dbReference type="GO" id="GO:0005886">
    <property type="term" value="C:plasma membrane"/>
    <property type="evidence" value="ECO:0007669"/>
    <property type="project" value="UniProtKB-SubCell"/>
</dbReference>
<dbReference type="EMBL" id="REFO01000010">
    <property type="protein sequence ID" value="RMA97541.1"/>
    <property type="molecule type" value="Genomic_DNA"/>
</dbReference>
<evidence type="ECO:0000256" key="3">
    <source>
        <dbReference type="ARBA" id="ARBA00007931"/>
    </source>
</evidence>
<keyword evidence="4" id="KW-1003">Cell membrane</keyword>
<comment type="caution">
    <text evidence="15">The sequence shown here is derived from an EMBL/GenBank/DDBJ whole genome shotgun (WGS) entry which is preliminary data.</text>
</comment>
<comment type="similarity">
    <text evidence="3">Belongs to the peptidase M50B family.</text>
</comment>
<evidence type="ECO:0000256" key="2">
    <source>
        <dbReference type="ARBA" id="ARBA00004651"/>
    </source>
</evidence>
<feature type="transmembrane region" description="Helical" evidence="13">
    <location>
        <begin position="51"/>
        <end position="75"/>
    </location>
</feature>
<gene>
    <name evidence="15" type="ORF">CLV39_0155</name>
</gene>
<feature type="transmembrane region" description="Helical" evidence="13">
    <location>
        <begin position="96"/>
        <end position="119"/>
    </location>
</feature>
<dbReference type="InterPro" id="IPR044537">
    <property type="entry name" value="Rip2-like"/>
</dbReference>
<feature type="transmembrane region" description="Helical" evidence="13">
    <location>
        <begin position="125"/>
        <end position="146"/>
    </location>
</feature>
<dbReference type="InterPro" id="IPR008915">
    <property type="entry name" value="Peptidase_M50"/>
</dbReference>
<dbReference type="PANTHER" id="PTHR35864">
    <property type="entry name" value="ZINC METALLOPROTEASE MJ0611-RELATED"/>
    <property type="match status" value="1"/>
</dbReference>
<evidence type="ECO:0000256" key="1">
    <source>
        <dbReference type="ARBA" id="ARBA00001947"/>
    </source>
</evidence>
<evidence type="ECO:0000256" key="9">
    <source>
        <dbReference type="ARBA" id="ARBA00022833"/>
    </source>
</evidence>
<accession>A0A3M0BK04</accession>
<evidence type="ECO:0000256" key="11">
    <source>
        <dbReference type="ARBA" id="ARBA00023049"/>
    </source>
</evidence>
<dbReference type="InterPro" id="IPR052348">
    <property type="entry name" value="Metallopeptidase_M50B"/>
</dbReference>
<evidence type="ECO:0000256" key="8">
    <source>
        <dbReference type="ARBA" id="ARBA00022801"/>
    </source>
</evidence>
<evidence type="ECO:0000256" key="5">
    <source>
        <dbReference type="ARBA" id="ARBA00022670"/>
    </source>
</evidence>
<evidence type="ECO:0000256" key="7">
    <source>
        <dbReference type="ARBA" id="ARBA00022723"/>
    </source>
</evidence>
<comment type="subcellular location">
    <subcellularLocation>
        <location evidence="2">Cell membrane</location>
        <topology evidence="2">Multi-pass membrane protein</topology>
    </subcellularLocation>
</comment>
<keyword evidence="11" id="KW-0482">Metalloprotease</keyword>
<keyword evidence="12 13" id="KW-0472">Membrane</keyword>
<keyword evidence="7" id="KW-0479">Metal-binding</keyword>
<evidence type="ECO:0000256" key="4">
    <source>
        <dbReference type="ARBA" id="ARBA00022475"/>
    </source>
</evidence>
<keyword evidence="5 15" id="KW-0645">Protease</keyword>
<dbReference type="CDD" id="cd06158">
    <property type="entry name" value="S2P-M50_like_1"/>
    <property type="match status" value="1"/>
</dbReference>
<dbReference type="AlphaFoldDB" id="A0A3M0BK04"/>
<dbReference type="GO" id="GO:0008237">
    <property type="term" value="F:metallopeptidase activity"/>
    <property type="evidence" value="ECO:0007669"/>
    <property type="project" value="UniProtKB-KW"/>
</dbReference>
<dbReference type="RefSeq" id="WP_121922318.1">
    <property type="nucleotide sequence ID" value="NZ_REFO01000010.1"/>
</dbReference>
<keyword evidence="9" id="KW-0862">Zinc</keyword>
<evidence type="ECO:0000259" key="14">
    <source>
        <dbReference type="Pfam" id="PF02163"/>
    </source>
</evidence>
<keyword evidence="8" id="KW-0378">Hydrolase</keyword>
<proteinExistence type="inferred from homology"/>
<evidence type="ECO:0000256" key="6">
    <source>
        <dbReference type="ARBA" id="ARBA00022692"/>
    </source>
</evidence>
<feature type="transmembrane region" description="Helical" evidence="13">
    <location>
        <begin position="153"/>
        <end position="170"/>
    </location>
</feature>
<feature type="transmembrane region" description="Helical" evidence="13">
    <location>
        <begin position="194"/>
        <end position="213"/>
    </location>
</feature>
<name>A0A3M0BK04_9AQUI</name>
<keyword evidence="16" id="KW-1185">Reference proteome</keyword>
<dbReference type="PANTHER" id="PTHR35864:SF1">
    <property type="entry name" value="ZINC METALLOPROTEASE YWHC-RELATED"/>
    <property type="match status" value="1"/>
</dbReference>
<comment type="cofactor">
    <cofactor evidence="1">
        <name>Zn(2+)</name>
        <dbReference type="ChEBI" id="CHEBI:29105"/>
    </cofactor>
</comment>
<sequence>MSFDFMQLIFMLPALLLAVIMHEIGHGYIAYKLGDNTAKIAGRLTFNPIPHIDPIGSILVPAILLLFKSPVLFGWAKPVPINPLNFKKLGYKKGMALTAIAGPSINLLLAFIFGILYQIFNSQQFLAFIISIFGIGFVKSVILPLVIFFKYSVMINVILAIFNIIPIPPLDGGRVIMSLASPSLERKLESLEQYGFIIIVILLFTGILNYVILPPYKFLTSLFLGS</sequence>
<dbReference type="Proteomes" id="UP000280842">
    <property type="component" value="Unassembled WGS sequence"/>
</dbReference>
<dbReference type="GO" id="GO:0006508">
    <property type="term" value="P:proteolysis"/>
    <property type="evidence" value="ECO:0007669"/>
    <property type="project" value="UniProtKB-KW"/>
</dbReference>
<evidence type="ECO:0000256" key="12">
    <source>
        <dbReference type="ARBA" id="ARBA00023136"/>
    </source>
</evidence>
<keyword evidence="10 13" id="KW-1133">Transmembrane helix</keyword>
<evidence type="ECO:0000256" key="10">
    <source>
        <dbReference type="ARBA" id="ARBA00022989"/>
    </source>
</evidence>
<reference evidence="15 16" key="1">
    <citation type="submission" date="2018-10" db="EMBL/GenBank/DDBJ databases">
        <title>Genomic Encyclopedia of Archaeal and Bacterial Type Strains, Phase II (KMG-II): from individual species to whole genera.</title>
        <authorList>
            <person name="Goeker M."/>
        </authorList>
    </citation>
    <scope>NUCLEOTIDE SEQUENCE [LARGE SCALE GENOMIC DNA]</scope>
    <source>
        <strain evidence="15 16">VM1</strain>
    </source>
</reference>
<feature type="domain" description="Peptidase M50" evidence="14">
    <location>
        <begin position="96"/>
        <end position="200"/>
    </location>
</feature>
<dbReference type="GO" id="GO:0046872">
    <property type="term" value="F:metal ion binding"/>
    <property type="evidence" value="ECO:0007669"/>
    <property type="project" value="UniProtKB-KW"/>
</dbReference>
<keyword evidence="6 13" id="KW-0812">Transmembrane</keyword>
<dbReference type="OrthoDB" id="9800627at2"/>